<organism evidence="1 2">
    <name type="scientific">Silurus meridionalis</name>
    <name type="common">Southern catfish</name>
    <name type="synonym">Silurus soldatovi meridionalis</name>
    <dbReference type="NCBI Taxonomy" id="175797"/>
    <lineage>
        <taxon>Eukaryota</taxon>
        <taxon>Metazoa</taxon>
        <taxon>Chordata</taxon>
        <taxon>Craniata</taxon>
        <taxon>Vertebrata</taxon>
        <taxon>Euteleostomi</taxon>
        <taxon>Actinopterygii</taxon>
        <taxon>Neopterygii</taxon>
        <taxon>Teleostei</taxon>
        <taxon>Ostariophysi</taxon>
        <taxon>Siluriformes</taxon>
        <taxon>Siluridae</taxon>
        <taxon>Silurus</taxon>
    </lineage>
</organism>
<protein>
    <recommendedName>
        <fullName evidence="3">Reverse transcriptase</fullName>
    </recommendedName>
</protein>
<proteinExistence type="predicted"/>
<dbReference type="PANTHER" id="PTHR47510:SF3">
    <property type="entry name" value="ENDO_EXONUCLEASE_PHOSPHATASE DOMAIN-CONTAINING PROTEIN"/>
    <property type="match status" value="1"/>
</dbReference>
<sequence length="183" mass="20039">VWVRVRRAVKDVKQHYGRKLESQFQHGGSRSLWQGLRTITDYRTPSSRMVVADASLADKLNTFCAGFEAAANHASGASGTNSVHADRAGEVNTFTISEHDVRRAFKRVNTRKAAGPDGITGRVLKACAIQLAPVFTEIFNLSLEQSVVPSCFKQSTIVPVPKKPQPACLNDYRPVALTSVVMK</sequence>
<accession>A0A8T0B7Z1</accession>
<dbReference type="PANTHER" id="PTHR47510">
    <property type="entry name" value="REVERSE TRANSCRIPTASE DOMAIN-CONTAINING PROTEIN"/>
    <property type="match status" value="1"/>
</dbReference>
<dbReference type="EMBL" id="JABFDY010000012">
    <property type="protein sequence ID" value="KAF7700476.1"/>
    <property type="molecule type" value="Genomic_DNA"/>
</dbReference>
<feature type="non-terminal residue" evidence="1">
    <location>
        <position position="1"/>
    </location>
</feature>
<dbReference type="Proteomes" id="UP000606274">
    <property type="component" value="Unassembled WGS sequence"/>
</dbReference>
<comment type="caution">
    <text evidence="1">The sequence shown here is derived from an EMBL/GenBank/DDBJ whole genome shotgun (WGS) entry which is preliminary data.</text>
</comment>
<evidence type="ECO:0000313" key="2">
    <source>
        <dbReference type="Proteomes" id="UP000606274"/>
    </source>
</evidence>
<gene>
    <name evidence="1" type="ORF">HF521_003434</name>
</gene>
<dbReference type="AlphaFoldDB" id="A0A8T0B7Z1"/>
<name>A0A8T0B7Z1_SILME</name>
<keyword evidence="2" id="KW-1185">Reference proteome</keyword>
<feature type="non-terminal residue" evidence="1">
    <location>
        <position position="183"/>
    </location>
</feature>
<reference evidence="1" key="1">
    <citation type="submission" date="2020-08" db="EMBL/GenBank/DDBJ databases">
        <title>Chromosome-level assembly of Southern catfish (Silurus meridionalis) provides insights into visual adaptation to the nocturnal and benthic lifestyles.</title>
        <authorList>
            <person name="Zhang Y."/>
            <person name="Wang D."/>
            <person name="Peng Z."/>
        </authorList>
    </citation>
    <scope>NUCLEOTIDE SEQUENCE</scope>
    <source>
        <strain evidence="1">SWU-2019-XX</strain>
        <tissue evidence="1">Muscle</tissue>
    </source>
</reference>
<evidence type="ECO:0008006" key="3">
    <source>
        <dbReference type="Google" id="ProtNLM"/>
    </source>
</evidence>
<evidence type="ECO:0000313" key="1">
    <source>
        <dbReference type="EMBL" id="KAF7700476.1"/>
    </source>
</evidence>